<sequence length="179" mass="21088">MKIEYIKPQNNNKESIYILVVVIVLLITSVLLINLTKDNNEDKLLSEKEISSFESFNSEENGIYSDLYNFSTDLEFFAKDMGYSSIESLENENIYPFVKDELWKKRGKIEWSLIVKKDHYYYLGISKDENIGNFLIESFIEENEVRTIIKYYKGKVLEKDILKISQMFYEVKPLTGNDI</sequence>
<evidence type="ECO:0000313" key="2">
    <source>
        <dbReference type="EMBL" id="ACZ00789.1"/>
    </source>
</evidence>
<dbReference type="RefSeq" id="WP_012858346.1">
    <property type="nucleotide sequence ID" value="NC_013515.1"/>
</dbReference>
<evidence type="ECO:0000313" key="3">
    <source>
        <dbReference type="Proteomes" id="UP000002072"/>
    </source>
</evidence>
<gene>
    <name evidence="2" type="ordered locus">Smon_0305</name>
</gene>
<keyword evidence="1" id="KW-1133">Transmembrane helix</keyword>
<proteinExistence type="predicted"/>
<dbReference type="EMBL" id="CP001779">
    <property type="protein sequence ID" value="ACZ00789.1"/>
    <property type="molecule type" value="Genomic_DNA"/>
</dbReference>
<dbReference type="STRING" id="519441.Smon_0305"/>
<dbReference type="HOGENOM" id="CLU_1419637_0_0_0"/>
<dbReference type="Pfam" id="PF19659">
    <property type="entry name" value="DUF6162"/>
    <property type="match status" value="1"/>
</dbReference>
<organism evidence="2 3">
    <name type="scientific">Streptobacillus moniliformis (strain ATCC 14647 / DSM 12112 / NCTC 10651 / 9901)</name>
    <dbReference type="NCBI Taxonomy" id="519441"/>
    <lineage>
        <taxon>Bacteria</taxon>
        <taxon>Fusobacteriati</taxon>
        <taxon>Fusobacteriota</taxon>
        <taxon>Fusobacteriia</taxon>
        <taxon>Fusobacteriales</taxon>
        <taxon>Leptotrichiaceae</taxon>
        <taxon>Streptobacillus</taxon>
    </lineage>
</organism>
<dbReference type="GeneID" id="29674001"/>
<dbReference type="OrthoDB" id="95459at2"/>
<dbReference type="AlphaFoldDB" id="D1AWW3"/>
<accession>D1AWW3</accession>
<name>D1AWW3_STRM9</name>
<dbReference type="KEGG" id="smf:Smon_0305"/>
<dbReference type="Proteomes" id="UP000002072">
    <property type="component" value="Chromosome"/>
</dbReference>
<dbReference type="eggNOG" id="ENOG5032XQ5">
    <property type="taxonomic scope" value="Bacteria"/>
</dbReference>
<keyword evidence="3" id="KW-1185">Reference proteome</keyword>
<evidence type="ECO:0000256" key="1">
    <source>
        <dbReference type="SAM" id="Phobius"/>
    </source>
</evidence>
<protein>
    <submittedName>
        <fullName evidence="2">Uncharacterized protein</fullName>
    </submittedName>
</protein>
<dbReference type="InterPro" id="IPR046160">
    <property type="entry name" value="DUF6162"/>
</dbReference>
<feature type="transmembrane region" description="Helical" evidence="1">
    <location>
        <begin position="16"/>
        <end position="35"/>
    </location>
</feature>
<reference evidence="2 3" key="1">
    <citation type="journal article" date="2009" name="Stand. Genomic Sci.">
        <title>Complete genome sequence of Streptobacillus moniliformis type strain (9901T).</title>
        <authorList>
            <person name="Nolan M."/>
            <person name="Gronow S."/>
            <person name="Lapidus A."/>
            <person name="Ivanova N."/>
            <person name="Copeland A."/>
            <person name="Lucas S."/>
            <person name="Del Rio T.G."/>
            <person name="Chen F."/>
            <person name="Tice H."/>
            <person name="Pitluck S."/>
            <person name="Cheng J.F."/>
            <person name="Sims D."/>
            <person name="Meincke L."/>
            <person name="Bruce D."/>
            <person name="Goodwin L."/>
            <person name="Brettin T."/>
            <person name="Han C."/>
            <person name="Detter J.C."/>
            <person name="Ovchinikova G."/>
            <person name="Pati A."/>
            <person name="Mavromatis K."/>
            <person name="Mikhailova N."/>
            <person name="Chen A."/>
            <person name="Palaniappan K."/>
            <person name="Land M."/>
            <person name="Hauser L."/>
            <person name="Chang Y.J."/>
            <person name="Jeffries C.D."/>
            <person name="Rohde M."/>
            <person name="Sproer C."/>
            <person name="Goker M."/>
            <person name="Bristow J."/>
            <person name="Eisen J.A."/>
            <person name="Markowitz V."/>
            <person name="Hugenholtz P."/>
            <person name="Kyrpides N.C."/>
            <person name="Klenk H.P."/>
            <person name="Chain P."/>
        </authorList>
    </citation>
    <scope>NUCLEOTIDE SEQUENCE [LARGE SCALE GENOMIC DNA]</scope>
    <source>
        <strain evidence="3">ATCC 14647 / DSM 12112 / NCTC 10651 / 9901</strain>
    </source>
</reference>
<keyword evidence="1" id="KW-0472">Membrane</keyword>
<keyword evidence="1" id="KW-0812">Transmembrane</keyword>